<gene>
    <name evidence="1" type="ORF">ABT276_20205</name>
</gene>
<keyword evidence="2" id="KW-1185">Reference proteome</keyword>
<evidence type="ECO:0000313" key="2">
    <source>
        <dbReference type="Proteomes" id="UP001445472"/>
    </source>
</evidence>
<proteinExistence type="predicted"/>
<accession>A0ABV1UXW8</accession>
<dbReference type="RefSeq" id="WP_351977166.1">
    <property type="nucleotide sequence ID" value="NZ_JBEPBX010000017.1"/>
</dbReference>
<name>A0ABV1UXW8_9ACTN</name>
<dbReference type="Proteomes" id="UP001445472">
    <property type="component" value="Unassembled WGS sequence"/>
</dbReference>
<dbReference type="EMBL" id="JBEPBX010000017">
    <property type="protein sequence ID" value="MER6615640.1"/>
    <property type="molecule type" value="Genomic_DNA"/>
</dbReference>
<reference evidence="1 2" key="1">
    <citation type="submission" date="2024-06" db="EMBL/GenBank/DDBJ databases">
        <title>The Natural Products Discovery Center: Release of the First 8490 Sequenced Strains for Exploring Actinobacteria Biosynthetic Diversity.</title>
        <authorList>
            <person name="Kalkreuter E."/>
            <person name="Kautsar S.A."/>
            <person name="Yang D."/>
            <person name="Bader C.D."/>
            <person name="Teijaro C.N."/>
            <person name="Fluegel L."/>
            <person name="Davis C.M."/>
            <person name="Simpson J.R."/>
            <person name="Lauterbach L."/>
            <person name="Steele A.D."/>
            <person name="Gui C."/>
            <person name="Meng S."/>
            <person name="Li G."/>
            <person name="Viehrig K."/>
            <person name="Ye F."/>
            <person name="Su P."/>
            <person name="Kiefer A.F."/>
            <person name="Nichols A."/>
            <person name="Cepeda A.J."/>
            <person name="Yan W."/>
            <person name="Fan B."/>
            <person name="Jiang Y."/>
            <person name="Adhikari A."/>
            <person name="Zheng C.-J."/>
            <person name="Schuster L."/>
            <person name="Cowan T.M."/>
            <person name="Smanski M.J."/>
            <person name="Chevrette M.G."/>
            <person name="De Carvalho L.P.S."/>
            <person name="Shen B."/>
        </authorList>
    </citation>
    <scope>NUCLEOTIDE SEQUENCE [LARGE SCALE GENOMIC DNA]</scope>
    <source>
        <strain evidence="1 2">NPDC000837</strain>
    </source>
</reference>
<organism evidence="1 2">
    <name type="scientific">Streptomyces xantholiticus</name>
    <dbReference type="NCBI Taxonomy" id="68285"/>
    <lineage>
        <taxon>Bacteria</taxon>
        <taxon>Bacillati</taxon>
        <taxon>Actinomycetota</taxon>
        <taxon>Actinomycetes</taxon>
        <taxon>Kitasatosporales</taxon>
        <taxon>Streptomycetaceae</taxon>
        <taxon>Streptomyces</taxon>
    </lineage>
</organism>
<comment type="caution">
    <text evidence="1">The sequence shown here is derived from an EMBL/GenBank/DDBJ whole genome shotgun (WGS) entry which is preliminary data.</text>
</comment>
<protein>
    <submittedName>
        <fullName evidence="1">Uncharacterized protein</fullName>
    </submittedName>
</protein>
<sequence length="242" mass="27429">MAESSGRTGPALLGRVVDAYGGADRWRDLSVIEAELSAGGLLFAWKRGRAGRFDRLRVVADVHRQQIRYPAFHEGMDGVLRGHDVSLETPDGPVMRRQGARARFPYGQRLLHWDALDMMYFFGYAIWNYLTFPALLLRTDVRWEQTGEQLLTATFPAELATHCPRQTFRIDPGTGLVDQHHYTAEVFGSGWAHACHLTSEYREADGIRYASRRRVHPMSPRAKGPMSRPLLIWADIHELSAV</sequence>
<evidence type="ECO:0000313" key="1">
    <source>
        <dbReference type="EMBL" id="MER6615640.1"/>
    </source>
</evidence>